<evidence type="ECO:0000313" key="2">
    <source>
        <dbReference type="EMBL" id="CAB3374461.1"/>
    </source>
</evidence>
<proteinExistence type="predicted"/>
<reference evidence="2 3" key="1">
    <citation type="submission" date="2020-04" db="EMBL/GenBank/DDBJ databases">
        <authorList>
            <person name="Alioto T."/>
            <person name="Alioto T."/>
            <person name="Gomez Garrido J."/>
        </authorList>
    </citation>
    <scope>NUCLEOTIDE SEQUENCE [LARGE SCALE GENOMIC DNA]</scope>
</reference>
<feature type="region of interest" description="Disordered" evidence="1">
    <location>
        <begin position="153"/>
        <end position="175"/>
    </location>
</feature>
<feature type="compositionally biased region" description="Basic residues" evidence="1">
    <location>
        <begin position="154"/>
        <end position="164"/>
    </location>
</feature>
<feature type="region of interest" description="Disordered" evidence="1">
    <location>
        <begin position="264"/>
        <end position="333"/>
    </location>
</feature>
<dbReference type="AlphaFoldDB" id="A0A8S1D310"/>
<accession>A0A8S1D310</accession>
<protein>
    <recommendedName>
        <fullName evidence="4">Macro domain-containing protein</fullName>
    </recommendedName>
</protein>
<name>A0A8S1D310_9INSE</name>
<dbReference type="OrthoDB" id="2155246at2759"/>
<feature type="region of interest" description="Disordered" evidence="1">
    <location>
        <begin position="1"/>
        <end position="20"/>
    </location>
</feature>
<evidence type="ECO:0000313" key="3">
    <source>
        <dbReference type="Proteomes" id="UP000494165"/>
    </source>
</evidence>
<dbReference type="PANTHER" id="PTHR12521">
    <property type="entry name" value="PROTEIN C6ORF130"/>
    <property type="match status" value="1"/>
</dbReference>
<dbReference type="PANTHER" id="PTHR12521:SF0">
    <property type="entry name" value="ADP-RIBOSE GLYCOHYDROLASE OARD1"/>
    <property type="match status" value="1"/>
</dbReference>
<dbReference type="Gene3D" id="3.40.220.10">
    <property type="entry name" value="Leucine Aminopeptidase, subunit E, domain 1"/>
    <property type="match status" value="1"/>
</dbReference>
<sequence>MLADVNKSYSSRYRPDKTTPDPIAPAQIFMIAGDLFTDAPPQSAMAHCVGADFLMGRGWQLPSGEDSASKGTCSPLASARARSLRPLPDDFRAAVFELARRCAKAKVSTLSIPRIGAGLDRLPLPWVRGVLEVAFAGKEIDVLMFTQPTERQQRKQRTVARKTARAPDAAVEGGSVGHGEVITATTGATTFPSVSSPTLVASNSGEPVHCSSPSNVSLAGDSPACADKTLTPDRPIATSGRSCRVSSSERLYNDCKKRYQLLFEDGTGPASDEEQPSPSAPRRSSADPDLKAAKITVMTSKGGSARRHPKACNMTGALSSCASGPTPKTYPFR</sequence>
<gene>
    <name evidence="2" type="ORF">CLODIP_2_CD16293</name>
</gene>
<comment type="caution">
    <text evidence="2">The sequence shown here is derived from an EMBL/GenBank/DDBJ whole genome shotgun (WGS) entry which is preliminary data.</text>
</comment>
<organism evidence="2 3">
    <name type="scientific">Cloeon dipterum</name>
    <dbReference type="NCBI Taxonomy" id="197152"/>
    <lineage>
        <taxon>Eukaryota</taxon>
        <taxon>Metazoa</taxon>
        <taxon>Ecdysozoa</taxon>
        <taxon>Arthropoda</taxon>
        <taxon>Hexapoda</taxon>
        <taxon>Insecta</taxon>
        <taxon>Pterygota</taxon>
        <taxon>Palaeoptera</taxon>
        <taxon>Ephemeroptera</taxon>
        <taxon>Pisciforma</taxon>
        <taxon>Baetidae</taxon>
        <taxon>Cloeon</taxon>
    </lineage>
</organism>
<evidence type="ECO:0000256" key="1">
    <source>
        <dbReference type="SAM" id="MobiDB-lite"/>
    </source>
</evidence>
<keyword evidence="3" id="KW-1185">Reference proteome</keyword>
<dbReference type="SUPFAM" id="SSF52949">
    <property type="entry name" value="Macro domain-like"/>
    <property type="match status" value="1"/>
</dbReference>
<evidence type="ECO:0008006" key="4">
    <source>
        <dbReference type="Google" id="ProtNLM"/>
    </source>
</evidence>
<dbReference type="Proteomes" id="UP000494165">
    <property type="component" value="Unassembled WGS sequence"/>
</dbReference>
<dbReference type="GO" id="GO:0140291">
    <property type="term" value="P:peptidyl-glutamate ADP-deribosylation"/>
    <property type="evidence" value="ECO:0007669"/>
    <property type="project" value="TreeGrafter"/>
</dbReference>
<dbReference type="InterPro" id="IPR043472">
    <property type="entry name" value="Macro_dom-like"/>
</dbReference>
<dbReference type="EMBL" id="CADEPI010000098">
    <property type="protein sequence ID" value="CAB3374461.1"/>
    <property type="molecule type" value="Genomic_DNA"/>
</dbReference>
<dbReference type="InterPro" id="IPR050892">
    <property type="entry name" value="ADP-ribose_metab_enzymes"/>
</dbReference>